<dbReference type="EMBL" id="JAANER010000001">
    <property type="protein sequence ID" value="KAG9196049.1"/>
    <property type="molecule type" value="Genomic_DNA"/>
</dbReference>
<comment type="caution">
    <text evidence="1">The sequence shown here is derived from an EMBL/GenBank/DDBJ whole genome shotgun (WGS) entry which is preliminary data.</text>
</comment>
<dbReference type="Proteomes" id="UP001199106">
    <property type="component" value="Unassembled WGS sequence"/>
</dbReference>
<accession>A0AAD4IK90</accession>
<reference evidence="1" key="1">
    <citation type="submission" date="2021-07" db="EMBL/GenBank/DDBJ databases">
        <title>Genome Resource of American Ginseng Black Spot Pathogen Alternaria panax.</title>
        <authorList>
            <person name="Qiu C."/>
            <person name="Wang W."/>
            <person name="Liu Z."/>
        </authorList>
    </citation>
    <scope>NUCLEOTIDE SEQUENCE</scope>
    <source>
        <strain evidence="1">BNCC115425</strain>
    </source>
</reference>
<name>A0AAD4IK90_9PLEO</name>
<sequence>MRLRRRGNADEDQFFWKSSLAELRDFPTRWYEDIVKNAAGLILLGTTHLTHENHLLGYHENTPGLVTRPDTPKRYNTLSKELMDLNWRIEYVRALSGKFDKYVHQYIPDLPVLSVWEGQESKAMRLEESKRLLSRKWEEVHYTVVAGDLAKIGLLNEERMVADCDHYQSCTHNNAEFRQKIIGFCYEKLLEAHGRM</sequence>
<organism evidence="1 2">
    <name type="scientific">Alternaria panax</name>
    <dbReference type="NCBI Taxonomy" id="48097"/>
    <lineage>
        <taxon>Eukaryota</taxon>
        <taxon>Fungi</taxon>
        <taxon>Dikarya</taxon>
        <taxon>Ascomycota</taxon>
        <taxon>Pezizomycotina</taxon>
        <taxon>Dothideomycetes</taxon>
        <taxon>Pleosporomycetidae</taxon>
        <taxon>Pleosporales</taxon>
        <taxon>Pleosporineae</taxon>
        <taxon>Pleosporaceae</taxon>
        <taxon>Alternaria</taxon>
        <taxon>Alternaria sect. Panax</taxon>
    </lineage>
</organism>
<evidence type="ECO:0000313" key="2">
    <source>
        <dbReference type="Proteomes" id="UP001199106"/>
    </source>
</evidence>
<dbReference type="AlphaFoldDB" id="A0AAD4IK90"/>
<evidence type="ECO:0000313" key="1">
    <source>
        <dbReference type="EMBL" id="KAG9196049.1"/>
    </source>
</evidence>
<gene>
    <name evidence="1" type="ORF">G6011_01170</name>
</gene>
<proteinExistence type="predicted"/>
<keyword evidence="2" id="KW-1185">Reference proteome</keyword>
<protein>
    <submittedName>
        <fullName evidence="1">Uncharacterized protein</fullName>
    </submittedName>
</protein>